<protein>
    <recommendedName>
        <fullName evidence="3">beta-glucosidase</fullName>
        <ecNumber evidence="3">3.2.1.21</ecNumber>
    </recommendedName>
</protein>
<dbReference type="FunFam" id="3.20.20.300:FF:000005">
    <property type="entry name" value="Periplasmic beta-glucosidase"/>
    <property type="match status" value="1"/>
</dbReference>
<dbReference type="AlphaFoldDB" id="S7VQ28"/>
<evidence type="ECO:0000256" key="3">
    <source>
        <dbReference type="ARBA" id="ARBA00012744"/>
    </source>
</evidence>
<dbReference type="InterPro" id="IPR026891">
    <property type="entry name" value="Fn3-like"/>
</dbReference>
<gene>
    <name evidence="9" type="ORF">ADIWIN_2540</name>
</gene>
<dbReference type="Gene3D" id="3.40.50.1700">
    <property type="entry name" value="Glycoside hydrolase family 3 C-terminal domain"/>
    <property type="match status" value="1"/>
</dbReference>
<accession>S7VQ28</accession>
<dbReference type="InterPro" id="IPR013783">
    <property type="entry name" value="Ig-like_fold"/>
</dbReference>
<feature type="domain" description="Fibronectin type III-like" evidence="8">
    <location>
        <begin position="691"/>
        <end position="761"/>
    </location>
</feature>
<evidence type="ECO:0000256" key="1">
    <source>
        <dbReference type="ARBA" id="ARBA00000448"/>
    </source>
</evidence>
<dbReference type="InterPro" id="IPR002772">
    <property type="entry name" value="Glyco_hydro_3_C"/>
</dbReference>
<evidence type="ECO:0000256" key="5">
    <source>
        <dbReference type="ARBA" id="ARBA00022801"/>
    </source>
</evidence>
<dbReference type="GO" id="GO:0008422">
    <property type="term" value="F:beta-glucosidase activity"/>
    <property type="evidence" value="ECO:0007669"/>
    <property type="project" value="UniProtKB-EC"/>
</dbReference>
<dbReference type="EC" id="3.2.1.21" evidence="3"/>
<evidence type="ECO:0000256" key="4">
    <source>
        <dbReference type="ARBA" id="ARBA00022729"/>
    </source>
</evidence>
<dbReference type="SUPFAM" id="SSF51445">
    <property type="entry name" value="(Trans)glycosidases"/>
    <property type="match status" value="1"/>
</dbReference>
<dbReference type="Gene3D" id="2.60.40.10">
    <property type="entry name" value="Immunoglobulins"/>
    <property type="match status" value="1"/>
</dbReference>
<dbReference type="InterPro" id="IPR019800">
    <property type="entry name" value="Glyco_hydro_3_AS"/>
</dbReference>
<dbReference type="Pfam" id="PF14310">
    <property type="entry name" value="Fn3-like"/>
    <property type="match status" value="1"/>
</dbReference>
<dbReference type="Gene3D" id="3.20.20.300">
    <property type="entry name" value="Glycoside hydrolase, family 3, N-terminal domain"/>
    <property type="match status" value="1"/>
</dbReference>
<dbReference type="PANTHER" id="PTHR30620">
    <property type="entry name" value="PERIPLASMIC BETA-GLUCOSIDASE-RELATED"/>
    <property type="match status" value="1"/>
</dbReference>
<comment type="caution">
    <text evidence="9">The sequence shown here is derived from an EMBL/GenBank/DDBJ whole genome shotgun (WGS) entry which is preliminary data.</text>
</comment>
<keyword evidence="10" id="KW-1185">Reference proteome</keyword>
<dbReference type="SMART" id="SM01217">
    <property type="entry name" value="Fn3_like"/>
    <property type="match status" value="1"/>
</dbReference>
<sequence length="768" mass="86570">MIKPLLKPMKIKLHRFFNYRLNILDPISKSIKITQMKKIIFALSAIIMITCAENTKNNTSDYKDKNAPIEDRIEHLISLMTLDEKIMQMNQWTYGKNANPNNIGEKMREVSPEIGSLLYRSTNPEYRNQIQKKAMTESRLGIPIIFGFDAIHGYRTIFPIPLAQASSWNTELVRESSAITAKESWLSGLDWTFSPMVDVARDARWGRVSEGYGEDTYANSAFAVAAVQGYQGSNLNEKYTIAACLKHFIGYSLSEGGRDYHYSDVSNQTLWETFMPPFEAGVNAGAATLMSGFNDISGIPASANHYTLTEVLKEKWKHDGFVVSDWGSVRNLVEQSVAKDLKEATQKAFMAGIEMDMVDNAYVDYLPELVAEGKVPMESIDEAVRRILRVKMKLGLFENPYVDVVSEEERYLLPEYLEVAEELASESFVLLKNENETLPITSKYKNLAIIGPMVKDSVHIMGFWEGMGRPEDVKTIYEGLEKEFKNKATLNYALGCDYDGDDTSGFDAALQAANNSDAIVLFLGEKRHWSGENGSRSTIALPKIQEDLVAALRKTNKPIILMLSSGRPLELIRLEKMADAIVEIWQPGTMAGPAVAGLLSGRHNPSGKLPMTFPQTTGQIPIYYNMRQAARPTLGHYQDIPRDPLYWFGHGLSYTTYDYSAIKLSSKKITKDQTLIAEVEVTNSGNLDGKESVLWFLKDPFASISRPIKELKHFEKKSIKAGEKVVYRFEIKPERDLSFVDSQGNRHLESGDFYVIINDQKVHFELVE</sequence>
<evidence type="ECO:0000313" key="10">
    <source>
        <dbReference type="Proteomes" id="UP000014962"/>
    </source>
</evidence>
<dbReference type="SUPFAM" id="SSF52279">
    <property type="entry name" value="Beta-D-glucan exohydrolase, C-terminal domain"/>
    <property type="match status" value="1"/>
</dbReference>
<proteinExistence type="inferred from homology"/>
<evidence type="ECO:0000256" key="2">
    <source>
        <dbReference type="ARBA" id="ARBA00005336"/>
    </source>
</evidence>
<dbReference type="InterPro" id="IPR036962">
    <property type="entry name" value="Glyco_hydro_3_N_sf"/>
</dbReference>
<dbReference type="Proteomes" id="UP000014962">
    <property type="component" value="Unassembled WGS sequence"/>
</dbReference>
<comment type="catalytic activity">
    <reaction evidence="1">
        <text>Hydrolysis of terminal, non-reducing beta-D-glucosyl residues with release of beta-D-glucose.</text>
        <dbReference type="EC" id="3.2.1.21"/>
    </reaction>
</comment>
<dbReference type="PROSITE" id="PS00775">
    <property type="entry name" value="GLYCOSYL_HYDROL_F3"/>
    <property type="match status" value="1"/>
</dbReference>
<dbReference type="PANTHER" id="PTHR30620:SF16">
    <property type="entry name" value="LYSOSOMAL BETA GLUCOSIDASE"/>
    <property type="match status" value="1"/>
</dbReference>
<evidence type="ECO:0000313" key="9">
    <source>
        <dbReference type="EMBL" id="EPR72370.1"/>
    </source>
</evidence>
<evidence type="ECO:0000256" key="7">
    <source>
        <dbReference type="RuleBase" id="RU361161"/>
    </source>
</evidence>
<reference evidence="9 10" key="1">
    <citation type="journal article" date="2013" name="Genome Announc.">
        <title>Draft Genome Sequence of Winogradskyella psychrotolerans RS-3T, Isolated from the Marine Transect of Kongsfjorden, Ny-Alesund, Svalbard, Arctic Ocean.</title>
        <authorList>
            <person name="Kumar Pinnaka A."/>
            <person name="Ara S."/>
            <person name="Singh A."/>
            <person name="Shivaji S."/>
        </authorList>
    </citation>
    <scope>NUCLEOTIDE SEQUENCE [LARGE SCALE GENOMIC DNA]</scope>
    <source>
        <strain evidence="9 10">RS-3</strain>
    </source>
</reference>
<dbReference type="InterPro" id="IPR036881">
    <property type="entry name" value="Glyco_hydro_3_C_sf"/>
</dbReference>
<dbReference type="PRINTS" id="PR00133">
    <property type="entry name" value="GLHYDRLASE3"/>
</dbReference>
<name>S7VQ28_9FLAO</name>
<organism evidence="9 10">
    <name type="scientific">Winogradskyella psychrotolerans RS-3</name>
    <dbReference type="NCBI Taxonomy" id="641526"/>
    <lineage>
        <taxon>Bacteria</taxon>
        <taxon>Pseudomonadati</taxon>
        <taxon>Bacteroidota</taxon>
        <taxon>Flavobacteriia</taxon>
        <taxon>Flavobacteriales</taxon>
        <taxon>Flavobacteriaceae</taxon>
        <taxon>Winogradskyella</taxon>
    </lineage>
</organism>
<dbReference type="PATRIC" id="fig|641526.4.peg.2521"/>
<dbReference type="STRING" id="641526.ADIWIN_2540"/>
<keyword evidence="4" id="KW-0732">Signal</keyword>
<dbReference type="EMBL" id="ATMR01000124">
    <property type="protein sequence ID" value="EPR72370.1"/>
    <property type="molecule type" value="Genomic_DNA"/>
</dbReference>
<comment type="similarity">
    <text evidence="2 7">Belongs to the glycosyl hydrolase 3 family.</text>
</comment>
<dbReference type="eggNOG" id="COG1472">
    <property type="taxonomic scope" value="Bacteria"/>
</dbReference>
<evidence type="ECO:0000256" key="6">
    <source>
        <dbReference type="ARBA" id="ARBA00023295"/>
    </source>
</evidence>
<dbReference type="Pfam" id="PF01915">
    <property type="entry name" value="Glyco_hydro_3_C"/>
    <property type="match status" value="1"/>
</dbReference>
<dbReference type="InterPro" id="IPR051915">
    <property type="entry name" value="Cellulose_Degrad_GH3"/>
</dbReference>
<keyword evidence="5 7" id="KW-0378">Hydrolase</keyword>
<dbReference type="InterPro" id="IPR017853">
    <property type="entry name" value="GH"/>
</dbReference>
<keyword evidence="6 7" id="KW-0326">Glycosidase</keyword>
<dbReference type="Pfam" id="PF00933">
    <property type="entry name" value="Glyco_hydro_3"/>
    <property type="match status" value="1"/>
</dbReference>
<dbReference type="InterPro" id="IPR001764">
    <property type="entry name" value="Glyco_hydro_3_N"/>
</dbReference>
<evidence type="ECO:0000259" key="8">
    <source>
        <dbReference type="SMART" id="SM01217"/>
    </source>
</evidence>
<dbReference type="GO" id="GO:0009251">
    <property type="term" value="P:glucan catabolic process"/>
    <property type="evidence" value="ECO:0007669"/>
    <property type="project" value="TreeGrafter"/>
</dbReference>